<protein>
    <submittedName>
        <fullName evidence="2">Uncharacterized protein</fullName>
    </submittedName>
</protein>
<sequence length="258" mass="29814">AGKMRVDWEKLKSLTGRDWSHYSNYIDGIDAATNSIFDSRTEINRRVKSLVNQLDVIEIPDEFEDAKPVEMSKLLDQQKAIDRLRALNREIEDTERRIDELIETSKKLHTQRGSLQSKGVDVKNEKAIREKVEKADEINEYARIAEQKKSLMKDYKESADASEKFTETIDKLRQLKTDVVAKSKLPIEELGFSEDGVTYKELPFEQTSDSEKLKISMAIAMALNPKIRVIRITDGSLLDKDSMRIIERMAKDKDFQVW</sequence>
<dbReference type="AlphaFoldDB" id="X1IWQ0"/>
<evidence type="ECO:0000313" key="2">
    <source>
        <dbReference type="EMBL" id="GAH70509.1"/>
    </source>
</evidence>
<dbReference type="EMBL" id="BARU01033708">
    <property type="protein sequence ID" value="GAH70509.1"/>
    <property type="molecule type" value="Genomic_DNA"/>
</dbReference>
<reference evidence="2" key="1">
    <citation type="journal article" date="2014" name="Front. Microbiol.">
        <title>High frequency of phylogenetically diverse reductive dehalogenase-homologous genes in deep subseafloor sedimentary metagenomes.</title>
        <authorList>
            <person name="Kawai M."/>
            <person name="Futagami T."/>
            <person name="Toyoda A."/>
            <person name="Takaki Y."/>
            <person name="Nishi S."/>
            <person name="Hori S."/>
            <person name="Arai W."/>
            <person name="Tsubouchi T."/>
            <person name="Morono Y."/>
            <person name="Uchiyama I."/>
            <person name="Ito T."/>
            <person name="Fujiyama A."/>
            <person name="Inagaki F."/>
            <person name="Takami H."/>
        </authorList>
    </citation>
    <scope>NUCLEOTIDE SEQUENCE</scope>
    <source>
        <strain evidence="2">Expedition CK06-06</strain>
    </source>
</reference>
<proteinExistence type="predicted"/>
<gene>
    <name evidence="2" type="ORF">S03H2_52997</name>
</gene>
<feature type="non-terminal residue" evidence="2">
    <location>
        <position position="258"/>
    </location>
</feature>
<comment type="caution">
    <text evidence="2">The sequence shown here is derived from an EMBL/GenBank/DDBJ whole genome shotgun (WGS) entry which is preliminary data.</text>
</comment>
<organism evidence="2">
    <name type="scientific">marine sediment metagenome</name>
    <dbReference type="NCBI Taxonomy" id="412755"/>
    <lineage>
        <taxon>unclassified sequences</taxon>
        <taxon>metagenomes</taxon>
        <taxon>ecological metagenomes</taxon>
    </lineage>
</organism>
<evidence type="ECO:0000256" key="1">
    <source>
        <dbReference type="SAM" id="Coils"/>
    </source>
</evidence>
<feature type="non-terminal residue" evidence="2">
    <location>
        <position position="1"/>
    </location>
</feature>
<feature type="coiled-coil region" evidence="1">
    <location>
        <begin position="74"/>
        <end position="111"/>
    </location>
</feature>
<dbReference type="InterPro" id="IPR027417">
    <property type="entry name" value="P-loop_NTPase"/>
</dbReference>
<accession>X1IWQ0</accession>
<name>X1IWQ0_9ZZZZ</name>
<keyword evidence="1" id="KW-0175">Coiled coil</keyword>
<dbReference type="Gene3D" id="3.40.50.300">
    <property type="entry name" value="P-loop containing nucleotide triphosphate hydrolases"/>
    <property type="match status" value="1"/>
</dbReference>